<dbReference type="Proteomes" id="UP000280842">
    <property type="component" value="Unassembled WGS sequence"/>
</dbReference>
<accession>A0A3M0BJP2</accession>
<evidence type="ECO:0000256" key="6">
    <source>
        <dbReference type="ARBA" id="ARBA00023004"/>
    </source>
</evidence>
<comment type="similarity">
    <text evidence="2 7">Belongs to the rubredoxin family.</text>
</comment>
<dbReference type="InterPro" id="IPR024934">
    <property type="entry name" value="Rubredoxin-like_dom"/>
</dbReference>
<dbReference type="GO" id="GO:0043448">
    <property type="term" value="P:alkane catabolic process"/>
    <property type="evidence" value="ECO:0007669"/>
    <property type="project" value="TreeGrafter"/>
</dbReference>
<keyword evidence="5 7" id="KW-0249">Electron transport</keyword>
<evidence type="ECO:0000256" key="2">
    <source>
        <dbReference type="ARBA" id="ARBA00005337"/>
    </source>
</evidence>
<keyword evidence="3" id="KW-0813">Transport</keyword>
<evidence type="ECO:0000313" key="10">
    <source>
        <dbReference type="Proteomes" id="UP000280842"/>
    </source>
</evidence>
<protein>
    <recommendedName>
        <fullName evidence="7">Rubredoxin</fullName>
    </recommendedName>
</protein>
<name>A0A3M0BJP2_9AQUI</name>
<dbReference type="RefSeq" id="WP_121922329.1">
    <property type="nucleotide sequence ID" value="NZ_REFO01000010.1"/>
</dbReference>
<dbReference type="Pfam" id="PF00301">
    <property type="entry name" value="Rubredoxin"/>
    <property type="match status" value="1"/>
</dbReference>
<evidence type="ECO:0000256" key="5">
    <source>
        <dbReference type="ARBA" id="ARBA00022982"/>
    </source>
</evidence>
<organism evidence="9 10">
    <name type="scientific">Hydrogenothermus marinus</name>
    <dbReference type="NCBI Taxonomy" id="133270"/>
    <lineage>
        <taxon>Bacteria</taxon>
        <taxon>Pseudomonadati</taxon>
        <taxon>Aquificota</taxon>
        <taxon>Aquificia</taxon>
        <taxon>Aquificales</taxon>
        <taxon>Hydrogenothermaceae</taxon>
        <taxon>Hydrogenothermus</taxon>
    </lineage>
</organism>
<dbReference type="InterPro" id="IPR050526">
    <property type="entry name" value="Rubredoxin_ET"/>
</dbReference>
<dbReference type="OrthoDB" id="9758182at2"/>
<dbReference type="AlphaFoldDB" id="A0A3M0BJP2"/>
<evidence type="ECO:0000256" key="1">
    <source>
        <dbReference type="ARBA" id="ARBA00001965"/>
    </source>
</evidence>
<evidence type="ECO:0000256" key="7">
    <source>
        <dbReference type="RuleBase" id="RU003820"/>
    </source>
</evidence>
<comment type="caution">
    <text evidence="9">The sequence shown here is derived from an EMBL/GenBank/DDBJ whole genome shotgun (WGS) entry which is preliminary data.</text>
</comment>
<dbReference type="FunFam" id="2.20.28.10:FF:000001">
    <property type="entry name" value="Rubredoxin"/>
    <property type="match status" value="1"/>
</dbReference>
<keyword evidence="6 7" id="KW-0408">Iron</keyword>
<dbReference type="PROSITE" id="PS50903">
    <property type="entry name" value="RUBREDOXIN_LIKE"/>
    <property type="match status" value="1"/>
</dbReference>
<dbReference type="GO" id="GO:0005506">
    <property type="term" value="F:iron ion binding"/>
    <property type="evidence" value="ECO:0007669"/>
    <property type="project" value="UniProtKB-UniRule"/>
</dbReference>
<comment type="cofactor">
    <cofactor evidence="1 7">
        <name>Fe(3+)</name>
        <dbReference type="ChEBI" id="CHEBI:29034"/>
    </cofactor>
</comment>
<gene>
    <name evidence="9" type="ORF">CLV39_0165</name>
</gene>
<evidence type="ECO:0000256" key="3">
    <source>
        <dbReference type="ARBA" id="ARBA00022448"/>
    </source>
</evidence>
<reference evidence="9 10" key="1">
    <citation type="submission" date="2018-10" db="EMBL/GenBank/DDBJ databases">
        <title>Genomic Encyclopedia of Archaeal and Bacterial Type Strains, Phase II (KMG-II): from individual species to whole genera.</title>
        <authorList>
            <person name="Goeker M."/>
        </authorList>
    </citation>
    <scope>NUCLEOTIDE SEQUENCE [LARGE SCALE GENOMIC DNA]</scope>
    <source>
        <strain evidence="9 10">VM1</strain>
    </source>
</reference>
<dbReference type="PANTHER" id="PTHR47627:SF1">
    <property type="entry name" value="RUBREDOXIN-1-RELATED"/>
    <property type="match status" value="1"/>
</dbReference>
<dbReference type="GO" id="GO:0009055">
    <property type="term" value="F:electron transfer activity"/>
    <property type="evidence" value="ECO:0007669"/>
    <property type="project" value="TreeGrafter"/>
</dbReference>
<evidence type="ECO:0000259" key="8">
    <source>
        <dbReference type="PROSITE" id="PS50903"/>
    </source>
</evidence>
<evidence type="ECO:0000256" key="4">
    <source>
        <dbReference type="ARBA" id="ARBA00022723"/>
    </source>
</evidence>
<dbReference type="Gene3D" id="2.20.28.10">
    <property type="match status" value="1"/>
</dbReference>
<keyword evidence="10" id="KW-1185">Reference proteome</keyword>
<keyword evidence="4 7" id="KW-0479">Metal-binding</keyword>
<evidence type="ECO:0000313" key="9">
    <source>
        <dbReference type="EMBL" id="RMA97550.1"/>
    </source>
</evidence>
<feature type="domain" description="Rubredoxin-like" evidence="8">
    <location>
        <begin position="10"/>
        <end position="61"/>
    </location>
</feature>
<dbReference type="PRINTS" id="PR00163">
    <property type="entry name" value="RUBREDOXIN"/>
</dbReference>
<dbReference type="InterPro" id="IPR024935">
    <property type="entry name" value="Rubredoxin_dom"/>
</dbReference>
<dbReference type="PANTHER" id="PTHR47627">
    <property type="entry name" value="RUBREDOXIN"/>
    <property type="match status" value="1"/>
</dbReference>
<sequence length="66" mass="7885">MKIKVRNLDTGKRRCRICGYIYDPEKGDEIHNISPGISFEELPDNWRCPVCKYSKSFFRIIYNEQI</sequence>
<dbReference type="SUPFAM" id="SSF57802">
    <property type="entry name" value="Rubredoxin-like"/>
    <property type="match status" value="1"/>
</dbReference>
<proteinExistence type="inferred from homology"/>
<dbReference type="CDD" id="cd00730">
    <property type="entry name" value="rubredoxin"/>
    <property type="match status" value="1"/>
</dbReference>
<dbReference type="EMBL" id="REFO01000010">
    <property type="protein sequence ID" value="RMA97550.1"/>
    <property type="molecule type" value="Genomic_DNA"/>
</dbReference>